<gene>
    <name evidence="1" type="ORF">BGAL_0589g00060</name>
</gene>
<protein>
    <submittedName>
        <fullName evidence="1">Uncharacterized protein</fullName>
    </submittedName>
</protein>
<evidence type="ECO:0000313" key="1">
    <source>
        <dbReference type="EMBL" id="THV44719.1"/>
    </source>
</evidence>
<comment type="caution">
    <text evidence="1">The sequence shown here is derived from an EMBL/GenBank/DDBJ whole genome shotgun (WGS) entry which is preliminary data.</text>
</comment>
<proteinExistence type="predicted"/>
<accession>A0A4S8QTC3</accession>
<name>A0A4S8QTC3_9HELO</name>
<dbReference type="AlphaFoldDB" id="A0A4S8QTC3"/>
<sequence length="62" mass="7015">MAPKDLKWPNSMYEIHTEEVIIGERTTNELHDELLRVNRTMKQMHASGQPLLGNGGLPSVDD</sequence>
<keyword evidence="2" id="KW-1185">Reference proteome</keyword>
<dbReference type="Proteomes" id="UP000308671">
    <property type="component" value="Unassembled WGS sequence"/>
</dbReference>
<dbReference type="OrthoDB" id="2094832at2759"/>
<dbReference type="EMBL" id="PQXL01000588">
    <property type="protein sequence ID" value="THV44719.1"/>
    <property type="molecule type" value="Genomic_DNA"/>
</dbReference>
<evidence type="ECO:0000313" key="2">
    <source>
        <dbReference type="Proteomes" id="UP000308671"/>
    </source>
</evidence>
<reference evidence="1 2" key="1">
    <citation type="submission" date="2017-12" db="EMBL/GenBank/DDBJ databases">
        <title>Comparative genomics of Botrytis spp.</title>
        <authorList>
            <person name="Valero-Jimenez C.A."/>
            <person name="Tapia P."/>
            <person name="Veloso J."/>
            <person name="Silva-Moreno E."/>
            <person name="Staats M."/>
            <person name="Valdes J.H."/>
            <person name="Van Kan J.A.L."/>
        </authorList>
    </citation>
    <scope>NUCLEOTIDE SEQUENCE [LARGE SCALE GENOMIC DNA]</scope>
    <source>
        <strain evidence="1 2">MUCL435</strain>
    </source>
</reference>
<organism evidence="1 2">
    <name type="scientific">Botrytis galanthina</name>
    <dbReference type="NCBI Taxonomy" id="278940"/>
    <lineage>
        <taxon>Eukaryota</taxon>
        <taxon>Fungi</taxon>
        <taxon>Dikarya</taxon>
        <taxon>Ascomycota</taxon>
        <taxon>Pezizomycotina</taxon>
        <taxon>Leotiomycetes</taxon>
        <taxon>Helotiales</taxon>
        <taxon>Sclerotiniaceae</taxon>
        <taxon>Botrytis</taxon>
    </lineage>
</organism>